<dbReference type="InterPro" id="IPR051448">
    <property type="entry name" value="CdaR-like_regulators"/>
</dbReference>
<dbReference type="Proteomes" id="UP001501358">
    <property type="component" value="Unassembled WGS sequence"/>
</dbReference>
<proteinExistence type="inferred from homology"/>
<dbReference type="PANTHER" id="PTHR33744:SF1">
    <property type="entry name" value="DNA-BINDING TRANSCRIPTIONAL ACTIVATOR ADER"/>
    <property type="match status" value="1"/>
</dbReference>
<comment type="caution">
    <text evidence="4">The sequence shown here is derived from an EMBL/GenBank/DDBJ whole genome shotgun (WGS) entry which is preliminary data.</text>
</comment>
<dbReference type="InterPro" id="IPR042070">
    <property type="entry name" value="PucR_C-HTH_sf"/>
</dbReference>
<feature type="domain" description="CdaR GGDEF-like" evidence="3">
    <location>
        <begin position="132"/>
        <end position="252"/>
    </location>
</feature>
<evidence type="ECO:0000313" key="4">
    <source>
        <dbReference type="EMBL" id="GAA2511509.1"/>
    </source>
</evidence>
<dbReference type="Gene3D" id="1.10.10.2840">
    <property type="entry name" value="PucR C-terminal helix-turn-helix domain"/>
    <property type="match status" value="1"/>
</dbReference>
<evidence type="ECO:0000259" key="3">
    <source>
        <dbReference type="Pfam" id="PF17853"/>
    </source>
</evidence>
<protein>
    <submittedName>
        <fullName evidence="4">Helix-turn-helix domain-containing protein</fullName>
    </submittedName>
</protein>
<dbReference type="Pfam" id="PF17853">
    <property type="entry name" value="GGDEF_2"/>
    <property type="match status" value="1"/>
</dbReference>
<accession>A0ABN3MZU5</accession>
<keyword evidence="5" id="KW-1185">Reference proteome</keyword>
<feature type="domain" description="PucR C-terminal helix-turn-helix" evidence="2">
    <location>
        <begin position="302"/>
        <end position="358"/>
    </location>
</feature>
<name>A0ABN3MZU5_9ACTN</name>
<dbReference type="Pfam" id="PF13556">
    <property type="entry name" value="HTH_30"/>
    <property type="match status" value="1"/>
</dbReference>
<comment type="similarity">
    <text evidence="1">Belongs to the CdaR family.</text>
</comment>
<dbReference type="InterPro" id="IPR041522">
    <property type="entry name" value="CdaR_GGDEF"/>
</dbReference>
<evidence type="ECO:0000313" key="5">
    <source>
        <dbReference type="Proteomes" id="UP001501358"/>
    </source>
</evidence>
<dbReference type="InterPro" id="IPR025736">
    <property type="entry name" value="PucR_C-HTH_dom"/>
</dbReference>
<reference evidence="4 5" key="1">
    <citation type="journal article" date="2019" name="Int. J. Syst. Evol. Microbiol.">
        <title>The Global Catalogue of Microorganisms (GCM) 10K type strain sequencing project: providing services to taxonomists for standard genome sequencing and annotation.</title>
        <authorList>
            <consortium name="The Broad Institute Genomics Platform"/>
            <consortium name="The Broad Institute Genome Sequencing Center for Infectious Disease"/>
            <person name="Wu L."/>
            <person name="Ma J."/>
        </authorList>
    </citation>
    <scope>NUCLEOTIDE SEQUENCE [LARGE SCALE GENOMIC DNA]</scope>
    <source>
        <strain evidence="4 5">JCM 6307</strain>
    </source>
</reference>
<dbReference type="PANTHER" id="PTHR33744">
    <property type="entry name" value="CARBOHYDRATE DIACID REGULATOR"/>
    <property type="match status" value="1"/>
</dbReference>
<evidence type="ECO:0000256" key="1">
    <source>
        <dbReference type="ARBA" id="ARBA00006754"/>
    </source>
</evidence>
<organism evidence="4 5">
    <name type="scientific">Streptomyces thermolineatus</name>
    <dbReference type="NCBI Taxonomy" id="44033"/>
    <lineage>
        <taxon>Bacteria</taxon>
        <taxon>Bacillati</taxon>
        <taxon>Actinomycetota</taxon>
        <taxon>Actinomycetes</taxon>
        <taxon>Kitasatosporales</taxon>
        <taxon>Streptomycetaceae</taxon>
        <taxon>Streptomyces</taxon>
    </lineage>
</organism>
<gene>
    <name evidence="4" type="ORF">GCM10010406_54710</name>
</gene>
<evidence type="ECO:0000259" key="2">
    <source>
        <dbReference type="Pfam" id="PF13556"/>
    </source>
</evidence>
<sequence length="371" mass="40393">MRERYVGRQPIPEEYLDGYVEMLAEVSTTGRLPRREELEARKDLGEDAARRGYGLRPLVGRILEQTRSAWPDLPGMSGAAGARETRAAGESVLRAVEQVVDAVAAGYERAQLLAVRQEAADRREFIDDLLYGRSDLGHLSARAVRFGLRLARSHVAAVARGPELFDDIHPVTRRVESALTGRFGERRVLLTTKGGRLVCIAPDDQDDVVRYFAEQVRAATGGADCRVAVGRPHPGPGGVVHSYEEALGALELARTMGLDAPVLWASDLLVFPVLSRDREALADLVRTVLGPLAQARGGAGPLLDTLDAYFASGCVSAEAARRIGLSVRALTYRLERVHRLTGADPGDSMQRYTLQTAVIGARLLDWPAKEL</sequence>
<dbReference type="EMBL" id="BAAATA010000058">
    <property type="protein sequence ID" value="GAA2511509.1"/>
    <property type="molecule type" value="Genomic_DNA"/>
</dbReference>